<name>A0A834J2N8_VESGE</name>
<dbReference type="AlphaFoldDB" id="A0A834J2N8"/>
<dbReference type="EMBL" id="JACSDZ010000023">
    <property type="protein sequence ID" value="KAF7380679.1"/>
    <property type="molecule type" value="Genomic_DNA"/>
</dbReference>
<accession>A0A834J2N8</accession>
<sequence>MAHRSDVGIHHPFLPDDVTTILKEYERLHQESFVVSLITVGSLTRLRDIRENIKSAYDVGWEVEVEECSVEVEEVEVEECSVEVEVEVEECSVEVEVEVEECSVEVEVEVEVEEFSVEEK</sequence>
<comment type="caution">
    <text evidence="1">The sequence shown here is derived from an EMBL/GenBank/DDBJ whole genome shotgun (WGS) entry which is preliminary data.</text>
</comment>
<organism evidence="1 2">
    <name type="scientific">Vespula germanica</name>
    <name type="common">German yellow jacket</name>
    <name type="synonym">Paravespula germanica</name>
    <dbReference type="NCBI Taxonomy" id="30212"/>
    <lineage>
        <taxon>Eukaryota</taxon>
        <taxon>Metazoa</taxon>
        <taxon>Ecdysozoa</taxon>
        <taxon>Arthropoda</taxon>
        <taxon>Hexapoda</taxon>
        <taxon>Insecta</taxon>
        <taxon>Pterygota</taxon>
        <taxon>Neoptera</taxon>
        <taxon>Endopterygota</taxon>
        <taxon>Hymenoptera</taxon>
        <taxon>Apocrita</taxon>
        <taxon>Aculeata</taxon>
        <taxon>Vespoidea</taxon>
        <taxon>Vespidae</taxon>
        <taxon>Vespinae</taxon>
        <taxon>Vespula</taxon>
    </lineage>
</organism>
<keyword evidence="2" id="KW-1185">Reference proteome</keyword>
<dbReference type="Proteomes" id="UP000617340">
    <property type="component" value="Unassembled WGS sequence"/>
</dbReference>
<evidence type="ECO:0000313" key="1">
    <source>
        <dbReference type="EMBL" id="KAF7380679.1"/>
    </source>
</evidence>
<gene>
    <name evidence="1" type="ORF">HZH68_016544</name>
</gene>
<proteinExistence type="predicted"/>
<reference evidence="1" key="1">
    <citation type="journal article" date="2020" name="G3 (Bethesda)">
        <title>High-Quality Assemblies for Three Invasive Social Wasps from the &lt;i&gt;Vespula&lt;/i&gt; Genus.</title>
        <authorList>
            <person name="Harrop T.W.R."/>
            <person name="Guhlin J."/>
            <person name="McLaughlin G.M."/>
            <person name="Permina E."/>
            <person name="Stockwell P."/>
            <person name="Gilligan J."/>
            <person name="Le Lec M.F."/>
            <person name="Gruber M.A.M."/>
            <person name="Quinn O."/>
            <person name="Lovegrove M."/>
            <person name="Duncan E.J."/>
            <person name="Remnant E.J."/>
            <person name="Van Eeckhoven J."/>
            <person name="Graham B."/>
            <person name="Knapp R.A."/>
            <person name="Langford K.W."/>
            <person name="Kronenberg Z."/>
            <person name="Press M.O."/>
            <person name="Eacker S.M."/>
            <person name="Wilson-Rankin E.E."/>
            <person name="Purcell J."/>
            <person name="Lester P.J."/>
            <person name="Dearden P.K."/>
        </authorList>
    </citation>
    <scope>NUCLEOTIDE SEQUENCE</scope>
    <source>
        <strain evidence="1">Linc-1</strain>
    </source>
</reference>
<protein>
    <submittedName>
        <fullName evidence="1">Uncharacterized protein</fullName>
    </submittedName>
</protein>
<evidence type="ECO:0000313" key="2">
    <source>
        <dbReference type="Proteomes" id="UP000617340"/>
    </source>
</evidence>